<reference evidence="2" key="1">
    <citation type="submission" date="2020-11" db="EMBL/GenBank/DDBJ databases">
        <authorList>
            <consortium name="DOE Joint Genome Institute"/>
            <person name="Ahrendt S."/>
            <person name="Riley R."/>
            <person name="Andreopoulos W."/>
            <person name="Labutti K."/>
            <person name="Pangilinan J."/>
            <person name="Ruiz-Duenas F.J."/>
            <person name="Barrasa J.M."/>
            <person name="Sanchez-Garcia M."/>
            <person name="Camarero S."/>
            <person name="Miyauchi S."/>
            <person name="Serrano A."/>
            <person name="Linde D."/>
            <person name="Babiker R."/>
            <person name="Drula E."/>
            <person name="Ayuso-Fernandez I."/>
            <person name="Pacheco R."/>
            <person name="Padilla G."/>
            <person name="Ferreira P."/>
            <person name="Barriuso J."/>
            <person name="Kellner H."/>
            <person name="Castanera R."/>
            <person name="Alfaro M."/>
            <person name="Ramirez L."/>
            <person name="Pisabarro A.G."/>
            <person name="Kuo A."/>
            <person name="Tritt A."/>
            <person name="Lipzen A."/>
            <person name="He G."/>
            <person name="Yan M."/>
            <person name="Ng V."/>
            <person name="Cullen D."/>
            <person name="Martin F."/>
            <person name="Rosso M.-N."/>
            <person name="Henrissat B."/>
            <person name="Hibbett D."/>
            <person name="Martinez A.T."/>
            <person name="Grigoriev I.V."/>
        </authorList>
    </citation>
    <scope>NUCLEOTIDE SEQUENCE</scope>
    <source>
        <strain evidence="2">ATCC 90797</strain>
    </source>
</reference>
<proteinExistence type="predicted"/>
<dbReference type="AlphaFoldDB" id="A0A9P6DGF5"/>
<sequence length="85" mass="9263">MLALEIVFSLDAMIWHFTIFSIYATLLPTILVACPNPAPFTVFGVRPTGELPQFISLSALKCRKSPSRHLSACKGLCGPNLSQTL</sequence>
<keyword evidence="1" id="KW-0812">Transmembrane</keyword>
<keyword evidence="1" id="KW-0472">Membrane</keyword>
<gene>
    <name evidence="2" type="ORF">BDN71DRAFT_725641</name>
</gene>
<dbReference type="Proteomes" id="UP000807025">
    <property type="component" value="Unassembled WGS sequence"/>
</dbReference>
<evidence type="ECO:0000313" key="3">
    <source>
        <dbReference type="Proteomes" id="UP000807025"/>
    </source>
</evidence>
<evidence type="ECO:0000256" key="1">
    <source>
        <dbReference type="SAM" id="Phobius"/>
    </source>
</evidence>
<feature type="transmembrane region" description="Helical" evidence="1">
    <location>
        <begin position="12"/>
        <end position="34"/>
    </location>
</feature>
<accession>A0A9P6DGF5</accession>
<evidence type="ECO:0000313" key="2">
    <source>
        <dbReference type="EMBL" id="KAF9496599.1"/>
    </source>
</evidence>
<keyword evidence="3" id="KW-1185">Reference proteome</keyword>
<comment type="caution">
    <text evidence="2">The sequence shown here is derived from an EMBL/GenBank/DDBJ whole genome shotgun (WGS) entry which is preliminary data.</text>
</comment>
<dbReference type="EMBL" id="MU154550">
    <property type="protein sequence ID" value="KAF9496599.1"/>
    <property type="molecule type" value="Genomic_DNA"/>
</dbReference>
<protein>
    <submittedName>
        <fullName evidence="2">Uncharacterized protein</fullName>
    </submittedName>
</protein>
<name>A0A9P6DGF5_PLEER</name>
<organism evidence="2 3">
    <name type="scientific">Pleurotus eryngii</name>
    <name type="common">Boletus of the steppes</name>
    <dbReference type="NCBI Taxonomy" id="5323"/>
    <lineage>
        <taxon>Eukaryota</taxon>
        <taxon>Fungi</taxon>
        <taxon>Dikarya</taxon>
        <taxon>Basidiomycota</taxon>
        <taxon>Agaricomycotina</taxon>
        <taxon>Agaricomycetes</taxon>
        <taxon>Agaricomycetidae</taxon>
        <taxon>Agaricales</taxon>
        <taxon>Pleurotineae</taxon>
        <taxon>Pleurotaceae</taxon>
        <taxon>Pleurotus</taxon>
    </lineage>
</organism>
<keyword evidence="1" id="KW-1133">Transmembrane helix</keyword>